<keyword evidence="1" id="KW-0472">Membrane</keyword>
<accession>H8ZC47</accession>
<evidence type="ECO:0000313" key="4">
    <source>
        <dbReference type="Proteomes" id="UP000054524"/>
    </source>
</evidence>
<dbReference type="OrthoDB" id="5401193at2759"/>
<evidence type="ECO:0000256" key="1">
    <source>
        <dbReference type="SAM" id="Phobius"/>
    </source>
</evidence>
<organism evidence="2">
    <name type="scientific">Nematocida ausubeli (strain ATCC PRA-371 / ERTm2)</name>
    <name type="common">Nematode killer fungus</name>
    <dbReference type="NCBI Taxonomy" id="1913371"/>
    <lineage>
        <taxon>Eukaryota</taxon>
        <taxon>Fungi</taxon>
        <taxon>Fungi incertae sedis</taxon>
        <taxon>Microsporidia</taxon>
        <taxon>Nematocida</taxon>
    </lineage>
</organism>
<dbReference type="HOGENOM" id="CLU_2513152_0_0_1"/>
<dbReference type="AlphaFoldDB" id="H8ZC47"/>
<feature type="transmembrane region" description="Helical" evidence="1">
    <location>
        <begin position="62"/>
        <end position="83"/>
    </location>
</feature>
<evidence type="ECO:0000313" key="3">
    <source>
        <dbReference type="EMBL" id="KFG25349.1"/>
    </source>
</evidence>
<dbReference type="EMBL" id="JH604635">
    <property type="protein sequence ID" value="EHY65683.1"/>
    <property type="molecule type" value="Genomic_DNA"/>
</dbReference>
<reference evidence="3 4" key="3">
    <citation type="journal article" date="2014" name="Genome Announc.">
        <title>Genome Sequence of the Microsporidian Species Nematocida sp1 Strain ERTm6 (ATCC PRA-372).</title>
        <authorList>
            <person name="Bakowski M.A."/>
            <person name="Priest M."/>
            <person name="Young S."/>
            <person name="Cuomo C.A."/>
            <person name="Troemel E.R."/>
        </authorList>
    </citation>
    <scope>NUCLEOTIDE SEQUENCE [LARGE SCALE GENOMIC DNA]</scope>
    <source>
        <strain evidence="3 4">ERTm6</strain>
    </source>
</reference>
<dbReference type="EMBL" id="AKIJ01000005">
    <property type="protein sequence ID" value="KFG25349.1"/>
    <property type="molecule type" value="Genomic_DNA"/>
</dbReference>
<proteinExistence type="predicted"/>
<feature type="transmembrane region" description="Helical" evidence="1">
    <location>
        <begin position="36"/>
        <end position="56"/>
    </location>
</feature>
<reference evidence="2" key="1">
    <citation type="submission" date="2011-03" db="EMBL/GenBank/DDBJ databases">
        <title>The Genome Sequence of Nematocida sp1 strain ERTm2.</title>
        <authorList>
            <consortium name="The Broad Institute Genome Sequencing Platform"/>
            <consortium name="The Broad Institute Genome Sequencing Center for Infectious Disease"/>
            <person name="Cuomo C."/>
            <person name="Troemel E."/>
            <person name="Young S.K."/>
            <person name="Zeng Q."/>
            <person name="Gargeya S."/>
            <person name="Fitzgerald M."/>
            <person name="Haas B."/>
            <person name="Abouelleil A."/>
            <person name="Alvarado L."/>
            <person name="Arachchi H.M."/>
            <person name="Berlin A."/>
            <person name="Brown A."/>
            <person name="Chapman S.B."/>
            <person name="Chen Z."/>
            <person name="Dunbar C."/>
            <person name="Freedman E."/>
            <person name="Gearin G."/>
            <person name="Gellesch M."/>
            <person name="Goldberg J."/>
            <person name="Griggs A."/>
            <person name="Gujja S."/>
            <person name="Heilman E.R."/>
            <person name="Heiman D."/>
            <person name="Howarth C."/>
            <person name="Larson L."/>
            <person name="Lui A."/>
            <person name="MacDonald P.J.P."/>
            <person name="Mehta T."/>
            <person name="Montmayeur A."/>
            <person name="Murphy C."/>
            <person name="Neiman D."/>
            <person name="Pearson M."/>
            <person name="Priest M."/>
            <person name="Roberts A."/>
            <person name="Saif S."/>
            <person name="Shea T."/>
            <person name="Shenoy N."/>
            <person name="Sisk P."/>
            <person name="Stolte C."/>
            <person name="Sykes S."/>
            <person name="White J."/>
            <person name="Yandava C."/>
            <person name="Wortman J."/>
            <person name="Nusbaum C."/>
            <person name="Birren B."/>
        </authorList>
    </citation>
    <scope>NUCLEOTIDE SEQUENCE</scope>
    <source>
        <strain evidence="2">ERTm2</strain>
    </source>
</reference>
<sequence length="85" mass="9394">MKKEQVVKSKTLANTRNEAIKSFLTTKPSYLTLQPIHVLILSVCFIINIMLLHIIGRFGSSVILQTVISVAALTAALVLGYLIQR</sequence>
<gene>
    <name evidence="2" type="ORF">NERG_01290</name>
    <name evidence="3" type="ORF">NESG_02121</name>
</gene>
<dbReference type="Proteomes" id="UP000054524">
    <property type="component" value="Unassembled WGS sequence"/>
</dbReference>
<protein>
    <submittedName>
        <fullName evidence="2">Uncharacterized protein</fullName>
    </submittedName>
</protein>
<keyword evidence="1" id="KW-0812">Transmembrane</keyword>
<dbReference type="Proteomes" id="UP000005622">
    <property type="component" value="Unassembled WGS sequence"/>
</dbReference>
<keyword evidence="1" id="KW-1133">Transmembrane helix</keyword>
<reference evidence="3" key="2">
    <citation type="submission" date="2012-10" db="EMBL/GenBank/DDBJ databases">
        <authorList>
            <consortium name="The Broad Institute Genome Sequencing Platform"/>
            <consortium name="The Broad Institute Genome Sequencing Center for Infectious Disease"/>
            <person name="Cuomo C."/>
            <person name="Troemel E."/>
            <person name="Walker B."/>
            <person name="Young S.K."/>
            <person name="Zeng Q."/>
            <person name="Gargeya S."/>
            <person name="Fitzgerald M."/>
            <person name="Haas B."/>
            <person name="Abouelleil A."/>
            <person name="Alvarado L."/>
            <person name="Arachchi H.M."/>
            <person name="Berlin A.M."/>
            <person name="Chapman S.B."/>
            <person name="Goldberg J."/>
            <person name="Griggs A."/>
            <person name="Gujja S."/>
            <person name="Hansen M."/>
            <person name="Howarth C."/>
            <person name="Imamovic A."/>
            <person name="Larimer J."/>
            <person name="McCowan C."/>
            <person name="Murphy C."/>
            <person name="Neiman D."/>
            <person name="Pearson M."/>
            <person name="Priest M."/>
            <person name="Roberts A."/>
            <person name="Saif S."/>
            <person name="Shea T."/>
            <person name="Sisk P."/>
            <person name="Sykes S."/>
            <person name="Wortman J."/>
            <person name="Nusbaum C."/>
            <person name="Birren B."/>
        </authorList>
    </citation>
    <scope>NUCLEOTIDE SEQUENCE</scope>
    <source>
        <strain evidence="3">ERTm6</strain>
    </source>
</reference>
<evidence type="ECO:0000313" key="2">
    <source>
        <dbReference type="EMBL" id="EHY65683.1"/>
    </source>
</evidence>
<name>H8ZC47_NEMA1</name>
<accession>A0A086IZN1</accession>
<keyword evidence="4" id="KW-1185">Reference proteome</keyword>